<dbReference type="GO" id="GO:0005923">
    <property type="term" value="C:bicellular tight junction"/>
    <property type="evidence" value="ECO:0007669"/>
    <property type="project" value="TreeGrafter"/>
</dbReference>
<proteinExistence type="predicted"/>
<dbReference type="Gene3D" id="2.30.42.10">
    <property type="match status" value="3"/>
</dbReference>
<dbReference type="InterPro" id="IPR001478">
    <property type="entry name" value="PDZ"/>
</dbReference>
<dbReference type="InterPro" id="IPR008144">
    <property type="entry name" value="Guanylate_kin-like_dom"/>
</dbReference>
<dbReference type="GO" id="GO:0045216">
    <property type="term" value="P:cell-cell junction organization"/>
    <property type="evidence" value="ECO:0007669"/>
    <property type="project" value="TreeGrafter"/>
</dbReference>
<dbReference type="GO" id="GO:0150105">
    <property type="term" value="P:protein localization to cell-cell junction"/>
    <property type="evidence" value="ECO:0007669"/>
    <property type="project" value="TreeGrafter"/>
</dbReference>
<dbReference type="GO" id="GO:0098609">
    <property type="term" value="P:cell-cell adhesion"/>
    <property type="evidence" value="ECO:0007669"/>
    <property type="project" value="TreeGrafter"/>
</dbReference>
<gene>
    <name evidence="4" type="ORF">OBRU01_02106</name>
</gene>
<dbReference type="PANTHER" id="PTHR13865">
    <property type="entry name" value="TIGHT JUNCTION PROTEIN"/>
    <property type="match status" value="1"/>
</dbReference>
<dbReference type="GO" id="GO:0050839">
    <property type="term" value="F:cell adhesion molecule binding"/>
    <property type="evidence" value="ECO:0007669"/>
    <property type="project" value="TreeGrafter"/>
</dbReference>
<sequence length="1107" mass="124650">MNNISMKLDNFGFEKLQTAERSAGWETHRVRLNRVQGYGFGIAVSGGRDNPHFASGDPSIAVSDVLRGGPAEDKLQVNDRIVSVNGVPLENVEYARAVQVLRDSGATVSLVVRRRAPAPPPTAPTTIKLSLTRNGKKEARDQINQGGQGLCEGDVVTKINNTPVSDAMTLKEARKLVESCKERLNLVVTRELIREETNLYVAAPVRGGPDYYSSRRQLYEEEGMVNQRKPPPEPRLISFQKEGSVGLRLCGGNHSGVFVSGVQPASPAALQGLQPADKILKVGLRLCGGNHSGVFVSGGVTRDEAVLYLLSLQKRIDLIVQHSPDEYNAVAGGQMHGEMSFRCGDVFHVVDTLHNGTVGAWQVYRIGEQRHNEPTDGEMSFRCGEVFHVVDTLHNGTVGAWQVYRIGEQRHNEPTDGEMSFRCGEVFHVVDTLHNGTVGAWQVCRIGEQRHNEPTDGEMSCQCGDVFHVVDTLHNGTVGAWQVFRIGEQRHNEPTDGEMSFRCGDVFHVVDTLHNGTVGAWQVYRIGEQRHNEPTDGEMSCQCGDVFHVVDTLHNGTVGAWQVYRIGEQRHNESTDGRNNQEVQKGQIPNKARAEELATAQFNATKKEMSGNDGKHNFFRRRRSTHRRSKSLGKEHWDEVVLSDSISKFPAYERVVLKQPGFVRPVIVLGAVGDIARERLLTENPDKFSSPKSYLEFPAYERVVLKQPGFVRPVIVLGAVGDIARERLLTENPDKFSSPKMDSALEDSKTKSSGIIRLSSIRSIMERGKHALLDITPNAVDRLNYAQFYPIRVWGHVFTHTITLSEANQSTWFSKLIDLIQRTQQHQLWVSETKHVEMVSDIYFPIPPSPYPAFYPISHPIPNYQSRPLSSPQPMLPYNPQTKPDYFFDANRNHVVPYYYSETLTHCMPNNIYGVPNKNRHTVAINPYEERQIYQQKQLKPKDLSPQPVFPKAFHTQSFRPYSVMEPCKSPIPVIQRPSSVVPTSDQYKPASFFTENDIRKTNEVPEWKAKLQKEFPKPFLKQLEKPLRPICRIPNCKCSVKLDPLRYSEIRTLPTVTERSLNKIRNLSLPTLKLEELDKIQKSESEAERDVQPISKPISEQHLGYV</sequence>
<evidence type="ECO:0000259" key="3">
    <source>
        <dbReference type="PROSITE" id="PS50106"/>
    </source>
</evidence>
<dbReference type="FunFam" id="2.30.42.10:FF:000029">
    <property type="entry name" value="tight junction protein ZO-1 isoform X1"/>
    <property type="match status" value="1"/>
</dbReference>
<evidence type="ECO:0000256" key="1">
    <source>
        <dbReference type="SAM" id="MobiDB-lite"/>
    </source>
</evidence>
<dbReference type="CDD" id="cd06727">
    <property type="entry name" value="PDZ1_ZO1-like"/>
    <property type="match status" value="1"/>
</dbReference>
<feature type="region of interest" description="Disordered" evidence="1">
    <location>
        <begin position="571"/>
        <end position="590"/>
    </location>
</feature>
<keyword evidence="5" id="KW-1185">Reference proteome</keyword>
<dbReference type="STRING" id="104452.A0A0L7LTA2"/>
<evidence type="ECO:0000313" key="5">
    <source>
        <dbReference type="Proteomes" id="UP000037510"/>
    </source>
</evidence>
<dbReference type="InterPro" id="IPR008145">
    <property type="entry name" value="GK/Ca_channel_bsu"/>
</dbReference>
<dbReference type="InterPro" id="IPR036034">
    <property type="entry name" value="PDZ_sf"/>
</dbReference>
<feature type="domain" description="PDZ" evidence="3">
    <location>
        <begin position="241"/>
        <end position="324"/>
    </location>
</feature>
<organism evidence="4 5">
    <name type="scientific">Operophtera brumata</name>
    <name type="common">Winter moth</name>
    <name type="synonym">Phalaena brumata</name>
    <dbReference type="NCBI Taxonomy" id="104452"/>
    <lineage>
        <taxon>Eukaryota</taxon>
        <taxon>Metazoa</taxon>
        <taxon>Ecdysozoa</taxon>
        <taxon>Arthropoda</taxon>
        <taxon>Hexapoda</taxon>
        <taxon>Insecta</taxon>
        <taxon>Pterygota</taxon>
        <taxon>Neoptera</taxon>
        <taxon>Endopterygota</taxon>
        <taxon>Lepidoptera</taxon>
        <taxon>Glossata</taxon>
        <taxon>Ditrysia</taxon>
        <taxon>Geometroidea</taxon>
        <taxon>Geometridae</taxon>
        <taxon>Larentiinae</taxon>
        <taxon>Operophtera</taxon>
    </lineage>
</organism>
<protein>
    <submittedName>
        <fullName evidence="4">Tight junction protein ZO-1</fullName>
    </submittedName>
</protein>
<dbReference type="GO" id="GO:0005886">
    <property type="term" value="C:plasma membrane"/>
    <property type="evidence" value="ECO:0007669"/>
    <property type="project" value="TreeGrafter"/>
</dbReference>
<dbReference type="PROSITE" id="PS50052">
    <property type="entry name" value="GUANYLATE_KINASE_2"/>
    <property type="match status" value="1"/>
</dbReference>
<feature type="region of interest" description="Disordered" evidence="1">
    <location>
        <begin position="1085"/>
        <end position="1107"/>
    </location>
</feature>
<dbReference type="SMART" id="SM00228">
    <property type="entry name" value="PDZ"/>
    <property type="match status" value="3"/>
</dbReference>
<dbReference type="PROSITE" id="PS50106">
    <property type="entry name" value="PDZ"/>
    <property type="match status" value="2"/>
</dbReference>
<dbReference type="SMART" id="SM00072">
    <property type="entry name" value="GuKc"/>
    <property type="match status" value="1"/>
</dbReference>
<dbReference type="Gene3D" id="3.40.50.300">
    <property type="entry name" value="P-loop containing nucleotide triphosphate hydrolases"/>
    <property type="match status" value="2"/>
</dbReference>
<reference evidence="4 5" key="1">
    <citation type="journal article" date="2015" name="Genome Biol. Evol.">
        <title>The genome of winter moth (Operophtera brumata) provides a genomic perspective on sexual dimorphism and phenology.</title>
        <authorList>
            <person name="Derks M.F."/>
            <person name="Smit S."/>
            <person name="Salis L."/>
            <person name="Schijlen E."/>
            <person name="Bossers A."/>
            <person name="Mateman C."/>
            <person name="Pijl A.S."/>
            <person name="de Ridder D."/>
            <person name="Groenen M.A."/>
            <person name="Visser M.E."/>
            <person name="Megens H.J."/>
        </authorList>
    </citation>
    <scope>NUCLEOTIDE SEQUENCE [LARGE SCALE GENOMIC DNA]</scope>
    <source>
        <strain evidence="4">WM2013NL</strain>
        <tissue evidence="4">Head and thorax</tissue>
    </source>
</reference>
<dbReference type="AlphaFoldDB" id="A0A0L7LTA2"/>
<dbReference type="EMBL" id="JTDY01000144">
    <property type="protein sequence ID" value="KOB78614.1"/>
    <property type="molecule type" value="Genomic_DNA"/>
</dbReference>
<feature type="domain" description="Guanylate kinase-like" evidence="2">
    <location>
        <begin position="663"/>
        <end position="794"/>
    </location>
</feature>
<comment type="caution">
    <text evidence="4">The sequence shown here is derived from an EMBL/GenBank/DDBJ whole genome shotgun (WGS) entry which is preliminary data.</text>
</comment>
<evidence type="ECO:0000313" key="4">
    <source>
        <dbReference type="EMBL" id="KOB78614.1"/>
    </source>
</evidence>
<dbReference type="Pfam" id="PF00595">
    <property type="entry name" value="PDZ"/>
    <property type="match status" value="2"/>
</dbReference>
<dbReference type="InterPro" id="IPR027417">
    <property type="entry name" value="P-loop_NTPase"/>
</dbReference>
<name>A0A0L7LTA2_OPEBR</name>
<feature type="domain" description="PDZ" evidence="3">
    <location>
        <begin position="29"/>
        <end position="116"/>
    </location>
</feature>
<evidence type="ECO:0000259" key="2">
    <source>
        <dbReference type="PROSITE" id="PS50052"/>
    </source>
</evidence>
<dbReference type="SUPFAM" id="SSF50156">
    <property type="entry name" value="PDZ domain-like"/>
    <property type="match status" value="3"/>
</dbReference>
<dbReference type="PANTHER" id="PTHR13865:SF28">
    <property type="entry name" value="POLYCHAETOID, ISOFORM O"/>
    <property type="match status" value="1"/>
</dbReference>
<dbReference type="Gene3D" id="2.30.30.40">
    <property type="entry name" value="SH3 Domains"/>
    <property type="match status" value="6"/>
</dbReference>
<dbReference type="Proteomes" id="UP000037510">
    <property type="component" value="Unassembled WGS sequence"/>
</dbReference>
<accession>A0A0L7LTA2</accession>